<evidence type="ECO:0000313" key="4">
    <source>
        <dbReference type="Proteomes" id="UP000617979"/>
    </source>
</evidence>
<gene>
    <name evidence="3" type="ORF">GCM10007416_35430</name>
</gene>
<feature type="domain" description="PepSY" evidence="2">
    <location>
        <begin position="34"/>
        <end position="91"/>
    </location>
</feature>
<reference evidence="4" key="1">
    <citation type="journal article" date="2019" name="Int. J. Syst. Evol. Microbiol.">
        <title>The Global Catalogue of Microorganisms (GCM) 10K type strain sequencing project: providing services to taxonomists for standard genome sequencing and annotation.</title>
        <authorList>
            <consortium name="The Broad Institute Genomics Platform"/>
            <consortium name="The Broad Institute Genome Sequencing Center for Infectious Disease"/>
            <person name="Wu L."/>
            <person name="Ma J."/>
        </authorList>
    </citation>
    <scope>NUCLEOTIDE SEQUENCE [LARGE SCALE GENOMIC DNA]</scope>
    <source>
        <strain evidence="4">CGMCC 1.12404</strain>
    </source>
</reference>
<dbReference type="EMBL" id="BMEX01000042">
    <property type="protein sequence ID" value="GGA59233.1"/>
    <property type="molecule type" value="Genomic_DNA"/>
</dbReference>
<feature type="domain" description="PepSY" evidence="2">
    <location>
        <begin position="128"/>
        <end position="182"/>
    </location>
</feature>
<organism evidence="3 4">
    <name type="scientific">Kroppenstedtia guangzhouensis</name>
    <dbReference type="NCBI Taxonomy" id="1274356"/>
    <lineage>
        <taxon>Bacteria</taxon>
        <taxon>Bacillati</taxon>
        <taxon>Bacillota</taxon>
        <taxon>Bacilli</taxon>
        <taxon>Bacillales</taxon>
        <taxon>Thermoactinomycetaceae</taxon>
        <taxon>Kroppenstedtia</taxon>
    </lineage>
</organism>
<feature type="compositionally biased region" description="Basic and acidic residues" evidence="1">
    <location>
        <begin position="98"/>
        <end position="119"/>
    </location>
</feature>
<keyword evidence="4" id="KW-1185">Reference proteome</keyword>
<proteinExistence type="predicted"/>
<dbReference type="InterPro" id="IPR025711">
    <property type="entry name" value="PepSY"/>
</dbReference>
<evidence type="ECO:0000259" key="2">
    <source>
        <dbReference type="Pfam" id="PF03413"/>
    </source>
</evidence>
<dbReference type="RefSeq" id="WP_188433856.1">
    <property type="nucleotide sequence ID" value="NZ_BMEX01000042.1"/>
</dbReference>
<protein>
    <submittedName>
        <fullName evidence="3">Peptidase</fullName>
    </submittedName>
</protein>
<dbReference type="Gene3D" id="3.10.450.40">
    <property type="match status" value="2"/>
</dbReference>
<dbReference type="Pfam" id="PF03413">
    <property type="entry name" value="PepSY"/>
    <property type="match status" value="2"/>
</dbReference>
<evidence type="ECO:0000313" key="3">
    <source>
        <dbReference type="EMBL" id="GGA59233.1"/>
    </source>
</evidence>
<name>A0ABQ1H689_9BACL</name>
<comment type="caution">
    <text evidence="3">The sequence shown here is derived from an EMBL/GenBank/DDBJ whole genome shotgun (WGS) entry which is preliminary data.</text>
</comment>
<evidence type="ECO:0000256" key="1">
    <source>
        <dbReference type="SAM" id="MobiDB-lite"/>
    </source>
</evidence>
<feature type="region of interest" description="Disordered" evidence="1">
    <location>
        <begin position="93"/>
        <end position="126"/>
    </location>
</feature>
<accession>A0ABQ1H689</accession>
<sequence length="190" mass="21231">MNKTWAAVLTGAIIIAGAGFGVNQIFAGQSDPALTVQEASEKAEERYPGKVLEIEKDHKGSRLVYELELEGPNGIYEIEMDANTGEVLKVEQGVSAKQTKDDTDDMEKGDKQTADDNQKKTNKNKKRIDFKEAKQIALNKFRGKIEEIELDEDDGRLVYEVEIKKGKQEAEFEIDANTGEILFMSIENDD</sequence>
<dbReference type="Proteomes" id="UP000617979">
    <property type="component" value="Unassembled WGS sequence"/>
</dbReference>